<keyword evidence="7 10" id="KW-1133">Transmembrane helix</keyword>
<dbReference type="Pfam" id="PF00122">
    <property type="entry name" value="E1-E2_ATPase"/>
    <property type="match status" value="1"/>
</dbReference>
<evidence type="ECO:0000256" key="8">
    <source>
        <dbReference type="ARBA" id="ARBA00023136"/>
    </source>
</evidence>
<sequence length="794" mass="80940">MDARTAQNPTQEASGDGTAAGLTSAEAARRLAEDGPNEVAERRRNPVLAFLARYWGPMPWLLELAAVLALAVGHATEAVVIAVLLTVNAVVGQLQSSSARRAVELLRRDLAVGVSCRRDGAWGEVAARELVVGDVVSLGLGRVVPADVRVLSGDADADLSSLTGESLPRTVAAGDELPAGSVVARGAVTAVVTATGERSGLGRTAALVRDAAPRSRQQELLFSIVRYMMYLGVAASVVVGGYALVRGDGLVDVASLVITFLMGAVPVALPAVLAIVQAAGALALSREGVLVTRLDSVEDAASIDVFCLDKTGTLTTNQLEVTEVVPLGGHTAAEVVRAAALASEATGSEAIDAAIRRRAQADGVGAAGARQLSYVPFDPAAKRTEATAELADGTRVLLVKGAPRVVAGLAATDAETLGRAVEGLSARGLRCVAVASGTGEKDLEVVGLLGLADPPRDDAAELVGRLRALGVRPLMLTGDDAAIAREVAAAVGVGGRVRRAAELRDAPHDAQLALVEGSDGFAEVLPADKHLIVHLLQEAGHSVGMTGDGVNDAPALAQAELGCAAPGATDVARGAASAVLTGEGLAGIVDALTESRRAYQRMLTWVINKVTKVVESVVLLAAGYVLTGSMLVSLLGMSLLIFANDFATMSIATDNVRATTSPNGWDLHSIVRASAVLGALFAVEELVVAWLAAGPLGLGAGAAPTLVMYALVVNSQVRILTVRERGHAWASRPSRGMLIVAAAVTVGFTALVLAGVAVPAVTPEAVAATLAVCAAGGAALDFAKVALFRRFHVA</sequence>
<feature type="transmembrane region" description="Helical" evidence="10">
    <location>
        <begin position="687"/>
        <end position="715"/>
    </location>
</feature>
<keyword evidence="5" id="KW-0067">ATP-binding</keyword>
<feature type="compositionally biased region" description="Basic and acidic residues" evidence="9">
    <location>
        <begin position="27"/>
        <end position="38"/>
    </location>
</feature>
<keyword evidence="13" id="KW-1185">Reference proteome</keyword>
<dbReference type="InterPro" id="IPR001757">
    <property type="entry name" value="P_typ_ATPase"/>
</dbReference>
<accession>A0ABS2F2D2</accession>
<evidence type="ECO:0000313" key="13">
    <source>
        <dbReference type="Proteomes" id="UP000712527"/>
    </source>
</evidence>
<reference evidence="12 13" key="1">
    <citation type="journal article" date="2021" name="Sci. Rep.">
        <title>The distribution of antibiotic resistance genes in chicken gut microbiota commensals.</title>
        <authorList>
            <person name="Juricova H."/>
            <person name="Matiasovicova J."/>
            <person name="Kubasova T."/>
            <person name="Cejkova D."/>
            <person name="Rychlik I."/>
        </authorList>
    </citation>
    <scope>NUCLEOTIDE SEQUENCE [LARGE SCALE GENOMIC DNA]</scope>
    <source>
        <strain evidence="12 13">An794</strain>
    </source>
</reference>
<dbReference type="InterPro" id="IPR059000">
    <property type="entry name" value="ATPase_P-type_domA"/>
</dbReference>
<dbReference type="InterPro" id="IPR018303">
    <property type="entry name" value="ATPase_P-typ_P_site"/>
</dbReference>
<dbReference type="SUPFAM" id="SSF56784">
    <property type="entry name" value="HAD-like"/>
    <property type="match status" value="1"/>
</dbReference>
<dbReference type="InterPro" id="IPR006534">
    <property type="entry name" value="P-type_ATPase_IIIA"/>
</dbReference>
<dbReference type="Pfam" id="PF00690">
    <property type="entry name" value="Cation_ATPase_N"/>
    <property type="match status" value="1"/>
</dbReference>
<evidence type="ECO:0000256" key="1">
    <source>
        <dbReference type="ARBA" id="ARBA00004651"/>
    </source>
</evidence>
<evidence type="ECO:0000256" key="3">
    <source>
        <dbReference type="ARBA" id="ARBA00022692"/>
    </source>
</evidence>
<organism evidence="12 13">
    <name type="scientific">Olsenella profusa</name>
    <dbReference type="NCBI Taxonomy" id="138595"/>
    <lineage>
        <taxon>Bacteria</taxon>
        <taxon>Bacillati</taxon>
        <taxon>Actinomycetota</taxon>
        <taxon>Coriobacteriia</taxon>
        <taxon>Coriobacteriales</taxon>
        <taxon>Atopobiaceae</taxon>
        <taxon>Olsenella</taxon>
    </lineage>
</organism>
<feature type="region of interest" description="Disordered" evidence="9">
    <location>
        <begin position="1"/>
        <end position="38"/>
    </location>
</feature>
<keyword evidence="4" id="KW-0547">Nucleotide-binding</keyword>
<proteinExistence type="inferred from homology"/>
<feature type="transmembrane region" description="Helical" evidence="10">
    <location>
        <begin position="736"/>
        <end position="759"/>
    </location>
</feature>
<comment type="caution">
    <text evidence="12">The sequence shown here is derived from an EMBL/GenBank/DDBJ whole genome shotgun (WGS) entry which is preliminary data.</text>
</comment>
<protein>
    <submittedName>
        <fullName evidence="12">Plasma-membrane proton-efflux P-type ATPase</fullName>
    </submittedName>
</protein>
<dbReference type="SFLD" id="SFLDS00003">
    <property type="entry name" value="Haloacid_Dehalogenase"/>
    <property type="match status" value="1"/>
</dbReference>
<evidence type="ECO:0000313" key="12">
    <source>
        <dbReference type="EMBL" id="MBM6775136.1"/>
    </source>
</evidence>
<evidence type="ECO:0000256" key="6">
    <source>
        <dbReference type="ARBA" id="ARBA00022967"/>
    </source>
</evidence>
<dbReference type="SUPFAM" id="SSF81653">
    <property type="entry name" value="Calcium ATPase, transduction domain A"/>
    <property type="match status" value="1"/>
</dbReference>
<dbReference type="PROSITE" id="PS00154">
    <property type="entry name" value="ATPASE_E1_E2"/>
    <property type="match status" value="1"/>
</dbReference>
<evidence type="ECO:0000256" key="10">
    <source>
        <dbReference type="SAM" id="Phobius"/>
    </source>
</evidence>
<feature type="transmembrane region" description="Helical" evidence="10">
    <location>
        <begin position="257"/>
        <end position="284"/>
    </location>
</feature>
<dbReference type="InterPro" id="IPR023299">
    <property type="entry name" value="ATPase_P-typ_cyto_dom_N"/>
</dbReference>
<evidence type="ECO:0000256" key="4">
    <source>
        <dbReference type="ARBA" id="ARBA00022741"/>
    </source>
</evidence>
<keyword evidence="3 10" id="KW-0812">Transmembrane</keyword>
<gene>
    <name evidence="12" type="ORF">H9X80_06225</name>
</gene>
<dbReference type="PRINTS" id="PR00119">
    <property type="entry name" value="CATATPASE"/>
</dbReference>
<keyword evidence="8 10" id="KW-0472">Membrane</keyword>
<dbReference type="InterPro" id="IPR044492">
    <property type="entry name" value="P_typ_ATPase_HD_dom"/>
</dbReference>
<evidence type="ECO:0000256" key="5">
    <source>
        <dbReference type="ARBA" id="ARBA00022840"/>
    </source>
</evidence>
<feature type="domain" description="Cation-transporting P-type ATPase N-terminal" evidence="11">
    <location>
        <begin position="3"/>
        <end position="74"/>
    </location>
</feature>
<dbReference type="RefSeq" id="WP_204793479.1">
    <property type="nucleotide sequence ID" value="NZ_JACSNQ010000011.1"/>
</dbReference>
<evidence type="ECO:0000256" key="7">
    <source>
        <dbReference type="ARBA" id="ARBA00022989"/>
    </source>
</evidence>
<dbReference type="SFLD" id="SFLDG00002">
    <property type="entry name" value="C1.7:_P-type_atpase_like"/>
    <property type="match status" value="1"/>
</dbReference>
<feature type="transmembrane region" description="Helical" evidence="10">
    <location>
        <begin position="617"/>
        <end position="643"/>
    </location>
</feature>
<dbReference type="InterPro" id="IPR036412">
    <property type="entry name" value="HAD-like_sf"/>
</dbReference>
<dbReference type="InterPro" id="IPR023214">
    <property type="entry name" value="HAD_sf"/>
</dbReference>
<name>A0ABS2F2D2_9ACTN</name>
<dbReference type="Gene3D" id="3.40.1110.10">
    <property type="entry name" value="Calcium-transporting ATPase, cytoplasmic domain N"/>
    <property type="match status" value="1"/>
</dbReference>
<dbReference type="Gene3D" id="1.20.1110.10">
    <property type="entry name" value="Calcium-transporting ATPase, transmembrane domain"/>
    <property type="match status" value="1"/>
</dbReference>
<feature type="transmembrane region" description="Helical" evidence="10">
    <location>
        <begin position="224"/>
        <end position="245"/>
    </location>
</feature>
<dbReference type="InterPro" id="IPR023298">
    <property type="entry name" value="ATPase_P-typ_TM_dom_sf"/>
</dbReference>
<dbReference type="SFLD" id="SFLDF00027">
    <property type="entry name" value="p-type_atpase"/>
    <property type="match status" value="1"/>
</dbReference>
<dbReference type="Gene3D" id="3.40.50.1000">
    <property type="entry name" value="HAD superfamily/HAD-like"/>
    <property type="match status" value="1"/>
</dbReference>
<dbReference type="EMBL" id="JACSNQ010000011">
    <property type="protein sequence ID" value="MBM6775136.1"/>
    <property type="molecule type" value="Genomic_DNA"/>
</dbReference>
<dbReference type="Pfam" id="PF00702">
    <property type="entry name" value="Hydrolase"/>
    <property type="match status" value="1"/>
</dbReference>
<dbReference type="NCBIfam" id="TIGR01647">
    <property type="entry name" value="ATPase-IIIA_H"/>
    <property type="match status" value="1"/>
</dbReference>
<dbReference type="InterPro" id="IPR004014">
    <property type="entry name" value="ATPase_P-typ_cation-transptr_N"/>
</dbReference>
<comment type="subcellular location">
    <subcellularLocation>
        <location evidence="1">Cell membrane</location>
        <topology evidence="1">Multi-pass membrane protein</topology>
    </subcellularLocation>
</comment>
<feature type="transmembrane region" description="Helical" evidence="10">
    <location>
        <begin position="765"/>
        <end position="787"/>
    </location>
</feature>
<dbReference type="PRINTS" id="PR00120">
    <property type="entry name" value="HATPASE"/>
</dbReference>
<keyword evidence="6" id="KW-1278">Translocase</keyword>
<feature type="compositionally biased region" description="Polar residues" evidence="9">
    <location>
        <begin position="1"/>
        <end position="13"/>
    </location>
</feature>
<dbReference type="InterPro" id="IPR008250">
    <property type="entry name" value="ATPase_P-typ_transduc_dom_A_sf"/>
</dbReference>
<dbReference type="SUPFAM" id="SSF81665">
    <property type="entry name" value="Calcium ATPase, transmembrane domain M"/>
    <property type="match status" value="1"/>
</dbReference>
<dbReference type="Gene3D" id="2.70.150.10">
    <property type="entry name" value="Calcium-transporting ATPase, cytoplasmic transduction domain A"/>
    <property type="match status" value="1"/>
</dbReference>
<dbReference type="SMART" id="SM00831">
    <property type="entry name" value="Cation_ATPase_N"/>
    <property type="match status" value="1"/>
</dbReference>
<dbReference type="NCBIfam" id="TIGR01494">
    <property type="entry name" value="ATPase_P-type"/>
    <property type="match status" value="2"/>
</dbReference>
<comment type="similarity">
    <text evidence="2">Belongs to the cation transport ATPase (P-type) (TC 3.A.3) family. Type IIIA subfamily.</text>
</comment>
<dbReference type="Proteomes" id="UP000712527">
    <property type="component" value="Unassembled WGS sequence"/>
</dbReference>
<evidence type="ECO:0000256" key="9">
    <source>
        <dbReference type="SAM" id="MobiDB-lite"/>
    </source>
</evidence>
<dbReference type="PANTHER" id="PTHR42861">
    <property type="entry name" value="CALCIUM-TRANSPORTING ATPASE"/>
    <property type="match status" value="1"/>
</dbReference>
<evidence type="ECO:0000256" key="2">
    <source>
        <dbReference type="ARBA" id="ARBA00008804"/>
    </source>
</evidence>
<evidence type="ECO:0000259" key="11">
    <source>
        <dbReference type="SMART" id="SM00831"/>
    </source>
</evidence>